<accession>A0A498CMQ2</accession>
<dbReference type="AlphaFoldDB" id="A0A498CMQ2"/>
<sequence>TEKLASGIDAFAKDLEALRQTIRERL</sequence>
<proteinExistence type="predicted"/>
<protein>
    <submittedName>
        <fullName evidence="1">Transaldolase</fullName>
    </submittedName>
</protein>
<dbReference type="Proteomes" id="UP000274786">
    <property type="component" value="Unassembled WGS sequence"/>
</dbReference>
<organism evidence="1 2">
    <name type="scientific">Stenotrophomonas rhizophila</name>
    <dbReference type="NCBI Taxonomy" id="216778"/>
    <lineage>
        <taxon>Bacteria</taxon>
        <taxon>Pseudomonadati</taxon>
        <taxon>Pseudomonadota</taxon>
        <taxon>Gammaproteobacteria</taxon>
        <taxon>Lysobacterales</taxon>
        <taxon>Lysobacteraceae</taxon>
        <taxon>Stenotrophomonas</taxon>
    </lineage>
</organism>
<evidence type="ECO:0000313" key="2">
    <source>
        <dbReference type="Proteomes" id="UP000274786"/>
    </source>
</evidence>
<dbReference type="EMBL" id="RCDC01000005">
    <property type="protein sequence ID" value="RLK53051.1"/>
    <property type="molecule type" value="Genomic_DNA"/>
</dbReference>
<evidence type="ECO:0000313" key="1">
    <source>
        <dbReference type="EMBL" id="RLK53051.1"/>
    </source>
</evidence>
<feature type="non-terminal residue" evidence="1">
    <location>
        <position position="1"/>
    </location>
</feature>
<reference evidence="1 2" key="1">
    <citation type="submission" date="2018-10" db="EMBL/GenBank/DDBJ databases">
        <title>Comparative analysis of microorganisms from saline springs in Andes Mountain Range, Colombia.</title>
        <authorList>
            <person name="Rubin E."/>
        </authorList>
    </citation>
    <scope>NUCLEOTIDE SEQUENCE [LARGE SCALE GENOMIC DNA]</scope>
    <source>
        <strain evidence="1 2">USBA GBX 843</strain>
    </source>
</reference>
<name>A0A498CMQ2_9GAMM</name>
<comment type="caution">
    <text evidence="1">The sequence shown here is derived from an EMBL/GenBank/DDBJ whole genome shotgun (WGS) entry which is preliminary data.</text>
</comment>
<gene>
    <name evidence="1" type="ORF">BCL79_2341</name>
</gene>